<evidence type="ECO:0000313" key="3">
    <source>
        <dbReference type="EMBL" id="KKU23012.1"/>
    </source>
</evidence>
<feature type="signal peptide" evidence="2">
    <location>
        <begin position="1"/>
        <end position="19"/>
    </location>
</feature>
<feature type="transmembrane region" description="Helical" evidence="1">
    <location>
        <begin position="490"/>
        <end position="510"/>
    </location>
</feature>
<dbReference type="Gene3D" id="3.30.420.430">
    <property type="match status" value="1"/>
</dbReference>
<dbReference type="CDD" id="cd08547">
    <property type="entry name" value="Type_II_cohesin"/>
    <property type="match status" value="1"/>
</dbReference>
<name>A0A0G1NRR3_9BACT</name>
<keyword evidence="2" id="KW-0732">Signal</keyword>
<dbReference type="Proteomes" id="UP000034569">
    <property type="component" value="Unassembled WGS sequence"/>
</dbReference>
<feature type="chain" id="PRO_5002538821" description="Cohesin domain-containing protein" evidence="2">
    <location>
        <begin position="20"/>
        <end position="581"/>
    </location>
</feature>
<dbReference type="InterPro" id="IPR008965">
    <property type="entry name" value="CBM2/CBM3_carb-bd_dom_sf"/>
</dbReference>
<accession>A0A0G1NRR3</accession>
<reference evidence="3 4" key="1">
    <citation type="journal article" date="2015" name="Nature">
        <title>rRNA introns, odd ribosomes, and small enigmatic genomes across a large radiation of phyla.</title>
        <authorList>
            <person name="Brown C.T."/>
            <person name="Hug L.A."/>
            <person name="Thomas B.C."/>
            <person name="Sharon I."/>
            <person name="Castelle C.J."/>
            <person name="Singh A."/>
            <person name="Wilkins M.J."/>
            <person name="Williams K.H."/>
            <person name="Banfield J.F."/>
        </authorList>
    </citation>
    <scope>NUCLEOTIDE SEQUENCE [LARGE SCALE GENOMIC DNA]</scope>
</reference>
<keyword evidence="1" id="KW-0812">Transmembrane</keyword>
<gene>
    <name evidence="3" type="ORF">UX33_C0001G0045</name>
</gene>
<dbReference type="SUPFAM" id="SSF49384">
    <property type="entry name" value="Carbohydrate-binding domain"/>
    <property type="match status" value="1"/>
</dbReference>
<evidence type="ECO:0008006" key="5">
    <source>
        <dbReference type="Google" id="ProtNLM"/>
    </source>
</evidence>
<keyword evidence="1" id="KW-1133">Transmembrane helix</keyword>
<sequence>MRIKLLLSFIVLFATGVFAYSPAASAATLFISPPSAEVGTGDKLTLDIKIDSEGVGLNAAQAVIRFPNDILEATGLDKTGSAFSFWLEEPNFSNADGVISFIGGIPYGVTGGSIQVLKVTFTAKGTGSGSLTVSDAAVTASDGSGTNILSKTVSASFTVVPKKVVPPTPVPAPVEVVPPPVEIVRKPVPTGKLPVKPALKIQLYPDETRWYNLTSVFNVAWELPLDVTGITTALNNQPNYVPPKKSEGLFENKAFPSLADGVQYLHVHFQNNVGWGQAAHYRLAVDTQPPLPFDISVIEGESSDSPTPTLQFGTNDALSGLKEYQIRIGDGELIKVSAADYTGTYALPILTPGKRQVIVKAVDNAENGIEDSITIETLPIASPIITFVTQELFSEETRGLNVKGTSLPDIKILFQLYTGEALIAEGATSGDEMGNWEFTFDQPLRNGDYKVTAQSRDARGALSLVVDSPSIKVKSKPIIQIGPLQLGRGGAIGLLLFVLLAGFGGGVWFYKKRQKKLALRVSFAEAEITKIFQLLKADAERLLKARETPTAGNDVYAIQRLQENIQKMENYIKKGVEKIKK</sequence>
<dbReference type="Gene3D" id="2.60.40.680">
    <property type="match status" value="1"/>
</dbReference>
<dbReference type="EMBL" id="LCLU01000001">
    <property type="protein sequence ID" value="KKU23012.1"/>
    <property type="molecule type" value="Genomic_DNA"/>
</dbReference>
<keyword evidence="1" id="KW-0472">Membrane</keyword>
<proteinExistence type="predicted"/>
<dbReference type="GO" id="GO:0030246">
    <property type="term" value="F:carbohydrate binding"/>
    <property type="evidence" value="ECO:0007669"/>
    <property type="project" value="InterPro"/>
</dbReference>
<protein>
    <recommendedName>
        <fullName evidence="5">Cohesin domain-containing protein</fullName>
    </recommendedName>
</protein>
<dbReference type="AlphaFoldDB" id="A0A0G1NRR3"/>
<evidence type="ECO:0000256" key="1">
    <source>
        <dbReference type="SAM" id="Phobius"/>
    </source>
</evidence>
<organism evidence="3 4">
    <name type="scientific">Candidatus Azambacteria bacterium GW2011_GWC1_46_13</name>
    <dbReference type="NCBI Taxonomy" id="1618619"/>
    <lineage>
        <taxon>Bacteria</taxon>
        <taxon>Candidatus Azamiibacteriota</taxon>
    </lineage>
</organism>
<comment type="caution">
    <text evidence="3">The sequence shown here is derived from an EMBL/GenBank/DDBJ whole genome shotgun (WGS) entry which is preliminary data.</text>
</comment>
<evidence type="ECO:0000256" key="2">
    <source>
        <dbReference type="SAM" id="SignalP"/>
    </source>
</evidence>
<evidence type="ECO:0000313" key="4">
    <source>
        <dbReference type="Proteomes" id="UP000034569"/>
    </source>
</evidence>